<feature type="region of interest" description="Disordered" evidence="10">
    <location>
        <begin position="618"/>
        <end position="657"/>
    </location>
</feature>
<proteinExistence type="inferred from homology"/>
<comment type="similarity">
    <text evidence="1">Belongs to the ABC transporter superfamily. ABCB family. Multidrug resistance exporter (TC 3.A.1.201) subfamily.</text>
</comment>
<dbReference type="InterPro" id="IPR017871">
    <property type="entry name" value="ABC_transporter-like_CS"/>
</dbReference>
<dbReference type="CDD" id="cd03249">
    <property type="entry name" value="ABC_MTABC3_MDL1_MDL2"/>
    <property type="match status" value="2"/>
</dbReference>
<dbReference type="STRING" id="542762.A0A4S4ERQ2"/>
<keyword evidence="2" id="KW-0813">Transport</keyword>
<dbReference type="PROSITE" id="PS00211">
    <property type="entry name" value="ABC_TRANSPORTER_1"/>
    <property type="match status" value="2"/>
</dbReference>
<keyword evidence="7 11" id="KW-1133">Transmembrane helix</keyword>
<evidence type="ECO:0000256" key="10">
    <source>
        <dbReference type="SAM" id="MobiDB-lite"/>
    </source>
</evidence>
<feature type="transmembrane region" description="Helical" evidence="11">
    <location>
        <begin position="727"/>
        <end position="747"/>
    </location>
</feature>
<keyword evidence="5" id="KW-0547">Nucleotide-binding</keyword>
<dbReference type="GO" id="GO:0005524">
    <property type="term" value="F:ATP binding"/>
    <property type="evidence" value="ECO:0007669"/>
    <property type="project" value="UniProtKB-KW"/>
</dbReference>
<dbReference type="GO" id="GO:0016887">
    <property type="term" value="F:ATP hydrolysis activity"/>
    <property type="evidence" value="ECO:0007669"/>
    <property type="project" value="InterPro"/>
</dbReference>
<dbReference type="Pfam" id="PF00664">
    <property type="entry name" value="ABC_membrane"/>
    <property type="match status" value="2"/>
</dbReference>
<dbReference type="PROSITE" id="PS50929">
    <property type="entry name" value="ABC_TM1F"/>
    <property type="match status" value="2"/>
</dbReference>
<dbReference type="CDD" id="cd18577">
    <property type="entry name" value="ABC_6TM_Pgp_ABCB1_D1_like"/>
    <property type="match status" value="1"/>
</dbReference>
<feature type="transmembrane region" description="Helical" evidence="11">
    <location>
        <begin position="197"/>
        <end position="214"/>
    </location>
</feature>
<evidence type="ECO:0000259" key="12">
    <source>
        <dbReference type="PROSITE" id="PS50893"/>
    </source>
</evidence>
<feature type="compositionally biased region" description="Polar residues" evidence="10">
    <location>
        <begin position="643"/>
        <end position="653"/>
    </location>
</feature>
<dbReference type="SUPFAM" id="SSF52540">
    <property type="entry name" value="P-loop containing nucleoside triphosphate hydrolases"/>
    <property type="match status" value="2"/>
</dbReference>
<evidence type="ECO:0000256" key="1">
    <source>
        <dbReference type="ARBA" id="ARBA00007577"/>
    </source>
</evidence>
<keyword evidence="8 11" id="KW-0472">Membrane</keyword>
<dbReference type="PANTHER" id="PTHR45136:SF2">
    <property type="entry name" value="ABC TRANSPORTER DOMAIN-CONTAINING PROTEIN"/>
    <property type="match status" value="1"/>
</dbReference>
<sequence>MAEKVGEIDQKIESNERLKSKCKGSVQTILLGSLRTVLKHSDGLDMLLMALGTIGCVADGACMSAIMLVLANLMNGYAAATSLTPKVINTYALSLLYVAIGVGIGGFLEGFCWARTAERQTSRLRTRYLQAVLRQEVGFFDTFQGASMTSQVVTSITTGKLVIQGVLSEKIPNFMMNIAMFITAQMAALYLCWRLAIVGIPALLMLIIPGLVYGKLLSDVGEKIQEAYGVAGGIAEQALSSVRTVYSYVREEKTAESYSAALKPTLKLGFKQGLLKGMAIGSVGIGYGVWALQGWYGSILVTEKNLKGGNIFTAGVCIIYGGFALGSCLINVKHFMDANVAAAQIFEMIERVPNIDSADQQGKVMSDAKGELEFKDIDFVYPSRPESKVLQNFNLKVDACQTVGLVGGSGSGKSTVINLLERFYDPLEGEILLDGISIKTLQLKWLRSQMGLVNQEPILFATSIKENILFGKEEASEEEIVQAAKAANAHNFITQLPNGYDTQVGQLGIKMSGGQKQRISIARALLRNPKILLLDEATSSLDSQSEKGVQDALNQASIGRTTIVIAHRLSTLRDADLIAVIQSGQVVECGSHDQLVQNIHGPYSAMVQLQRAFMNDKTVSPSEAIESNKSSGRDRDVDAAETKNISTTPSNYGSKMDQETKEQYGPYLWHFIQITGSQWKSTLLGCIGALCTGLIQPMHYYCMGALLAVYFINDHDEIKSQTRKYCFAFLSFAVSVFITNVIQHYSFGVMGENLTKKVRESTFAKIMTFEIEWFDQEDNSSGALYSRLATDATMVRTLVADILALVTQAISSATLSIILGLVLAWKLALAAIAMQPLIISTFYMKAIMMRSMSKKILKAQNKSSELASEAVGNHRIISAFYSQEKVMELFAATQIGPKNESLKQSWYAGFGLFVAQFLAAANAGILFWYGGKLLYHKEIKYKNLFQTFFILVSTGRIIAETGSMNMDLLKGANALKSIFMILKRTSKMNPDKKDGINPVKISGDIELKEVDFFYPTRPKQMILTGLSFKIDAGKIVALVGQSGSGKSTIIRLIQRFYDPSKGSVEIDGFDIKFYNLRALRSHIAWVGQEPTIFAGSIHENIAYGKENVTEAEIIEASTLANAHEFISSMEEGYATYCGERGVQLSGGQKQRLALARAILKNPAILLLDEATSALDVKMENLVQDALEKTMVARTCLVVAHRLSTVQKSDKISVIDKGRVVEEGSHDELLSKGEKGAYHSLVRLQQQAILRSGVGNTAKHPFFGVQTDADKTSQGIPGTVEDHMFVPVMHNAEVHNKDSAVEVLCKLHEQCSLHRLRFSVRENVNDDPYTWFALSVANCLGDFKRLCSVVAVDEIGGSRSSRGE</sequence>
<name>A0A4S4ERQ2_CAMSN</name>
<gene>
    <name evidence="14" type="ORF">TEA_025885</name>
</gene>
<dbReference type="GO" id="GO:0016020">
    <property type="term" value="C:membrane"/>
    <property type="evidence" value="ECO:0007669"/>
    <property type="project" value="InterPro"/>
</dbReference>
<reference evidence="14 15" key="1">
    <citation type="journal article" date="2018" name="Proc. Natl. Acad. Sci. U.S.A.">
        <title>Draft genome sequence of Camellia sinensis var. sinensis provides insights into the evolution of the tea genome and tea quality.</title>
        <authorList>
            <person name="Wei C."/>
            <person name="Yang H."/>
            <person name="Wang S."/>
            <person name="Zhao J."/>
            <person name="Liu C."/>
            <person name="Gao L."/>
            <person name="Xia E."/>
            <person name="Lu Y."/>
            <person name="Tai Y."/>
            <person name="She G."/>
            <person name="Sun J."/>
            <person name="Cao H."/>
            <person name="Tong W."/>
            <person name="Gao Q."/>
            <person name="Li Y."/>
            <person name="Deng W."/>
            <person name="Jiang X."/>
            <person name="Wang W."/>
            <person name="Chen Q."/>
            <person name="Zhang S."/>
            <person name="Li H."/>
            <person name="Wu J."/>
            <person name="Wang P."/>
            <person name="Li P."/>
            <person name="Shi C."/>
            <person name="Zheng F."/>
            <person name="Jian J."/>
            <person name="Huang B."/>
            <person name="Shan D."/>
            <person name="Shi M."/>
            <person name="Fang C."/>
            <person name="Yue Y."/>
            <person name="Li F."/>
            <person name="Li D."/>
            <person name="Wei S."/>
            <person name="Han B."/>
            <person name="Jiang C."/>
            <person name="Yin Y."/>
            <person name="Xia T."/>
            <person name="Zhang Z."/>
            <person name="Bennetzen J.L."/>
            <person name="Zhao S."/>
            <person name="Wan X."/>
        </authorList>
    </citation>
    <scope>NUCLEOTIDE SEQUENCE [LARGE SCALE GENOMIC DNA]</scope>
    <source>
        <strain evidence="15">cv. Shuchazao</strain>
        <tissue evidence="14">Leaf</tissue>
    </source>
</reference>
<accession>A0A4S4ERQ2</accession>
<protein>
    <recommendedName>
        <fullName evidence="16">Multidrug resistance protein</fullName>
    </recommendedName>
</protein>
<dbReference type="InterPro" id="IPR027417">
    <property type="entry name" value="P-loop_NTPase"/>
</dbReference>
<dbReference type="InterPro" id="IPR003439">
    <property type="entry name" value="ABC_transporter-like_ATP-bd"/>
</dbReference>
<evidence type="ECO:0000256" key="6">
    <source>
        <dbReference type="ARBA" id="ARBA00022840"/>
    </source>
</evidence>
<evidence type="ECO:0000313" key="15">
    <source>
        <dbReference type="Proteomes" id="UP000306102"/>
    </source>
</evidence>
<keyword evidence="3 11" id="KW-0812">Transmembrane</keyword>
<dbReference type="Proteomes" id="UP000306102">
    <property type="component" value="Unassembled WGS sequence"/>
</dbReference>
<evidence type="ECO:0000256" key="3">
    <source>
        <dbReference type="ARBA" id="ARBA00022692"/>
    </source>
</evidence>
<dbReference type="EMBL" id="SDRB02002624">
    <property type="protein sequence ID" value="THG19122.1"/>
    <property type="molecule type" value="Genomic_DNA"/>
</dbReference>
<dbReference type="SUPFAM" id="SSF90123">
    <property type="entry name" value="ABC transporter transmembrane region"/>
    <property type="match status" value="2"/>
</dbReference>
<dbReference type="Gene3D" id="1.20.1560.10">
    <property type="entry name" value="ABC transporter type 1, transmembrane domain"/>
    <property type="match status" value="1"/>
</dbReference>
<dbReference type="PANTHER" id="PTHR45136">
    <property type="entry name" value="ABC TRANSPORTER DOMAIN-CONTAINING PROTEIN"/>
    <property type="match status" value="1"/>
</dbReference>
<dbReference type="InterPro" id="IPR011527">
    <property type="entry name" value="ABC1_TM_dom"/>
</dbReference>
<evidence type="ECO:0000256" key="5">
    <source>
        <dbReference type="ARBA" id="ARBA00022741"/>
    </source>
</evidence>
<feature type="transmembrane region" description="Helical" evidence="11">
    <location>
        <begin position="273"/>
        <end position="291"/>
    </location>
</feature>
<evidence type="ECO:0000256" key="9">
    <source>
        <dbReference type="ARBA" id="ARBA00023180"/>
    </source>
</evidence>
<feature type="domain" description="ABC transporter" evidence="12">
    <location>
        <begin position="372"/>
        <end position="608"/>
    </location>
</feature>
<evidence type="ECO:0000256" key="7">
    <source>
        <dbReference type="ARBA" id="ARBA00022989"/>
    </source>
</evidence>
<keyword evidence="6" id="KW-0067">ATP-binding</keyword>
<evidence type="ECO:0000256" key="4">
    <source>
        <dbReference type="ARBA" id="ARBA00022737"/>
    </source>
</evidence>
<feature type="compositionally biased region" description="Basic and acidic residues" evidence="10">
    <location>
        <begin position="631"/>
        <end position="641"/>
    </location>
</feature>
<feature type="domain" description="ABC transmembrane type-1" evidence="13">
    <location>
        <begin position="683"/>
        <end position="970"/>
    </location>
</feature>
<evidence type="ECO:0000313" key="14">
    <source>
        <dbReference type="EMBL" id="THG19122.1"/>
    </source>
</evidence>
<feature type="transmembrane region" description="Helical" evidence="11">
    <location>
        <begin position="906"/>
        <end position="929"/>
    </location>
</feature>
<dbReference type="InterPro" id="IPR003593">
    <property type="entry name" value="AAA+_ATPase"/>
</dbReference>
<keyword evidence="9" id="KW-0325">Glycoprotein</keyword>
<organism evidence="14 15">
    <name type="scientific">Camellia sinensis var. sinensis</name>
    <name type="common">China tea</name>
    <dbReference type="NCBI Taxonomy" id="542762"/>
    <lineage>
        <taxon>Eukaryota</taxon>
        <taxon>Viridiplantae</taxon>
        <taxon>Streptophyta</taxon>
        <taxon>Embryophyta</taxon>
        <taxon>Tracheophyta</taxon>
        <taxon>Spermatophyta</taxon>
        <taxon>Magnoliopsida</taxon>
        <taxon>eudicotyledons</taxon>
        <taxon>Gunneridae</taxon>
        <taxon>Pentapetalae</taxon>
        <taxon>asterids</taxon>
        <taxon>Ericales</taxon>
        <taxon>Theaceae</taxon>
        <taxon>Camellia</taxon>
    </lineage>
</organism>
<keyword evidence="4" id="KW-0677">Repeat</keyword>
<feature type="compositionally biased region" description="Polar residues" evidence="10">
    <location>
        <begin position="618"/>
        <end position="630"/>
    </location>
</feature>
<dbReference type="SMART" id="SM00382">
    <property type="entry name" value="AAA"/>
    <property type="match status" value="2"/>
</dbReference>
<dbReference type="Pfam" id="PF00005">
    <property type="entry name" value="ABC_tran"/>
    <property type="match status" value="2"/>
</dbReference>
<feature type="transmembrane region" description="Helical" evidence="11">
    <location>
        <begin position="47"/>
        <end position="71"/>
    </location>
</feature>
<feature type="transmembrane region" description="Helical" evidence="11">
    <location>
        <begin position="91"/>
        <end position="114"/>
    </location>
</feature>
<dbReference type="PROSITE" id="PS50893">
    <property type="entry name" value="ABC_TRANSPORTER_2"/>
    <property type="match status" value="2"/>
</dbReference>
<dbReference type="InterPro" id="IPR036640">
    <property type="entry name" value="ABC1_TM_sf"/>
</dbReference>
<dbReference type="FunFam" id="3.40.50.300:FF:000205">
    <property type="entry name" value="ABC transporter B family member 4"/>
    <property type="match status" value="2"/>
</dbReference>
<dbReference type="CDD" id="cd18578">
    <property type="entry name" value="ABC_6TM_Pgp_ABCB1_D2_like"/>
    <property type="match status" value="1"/>
</dbReference>
<evidence type="ECO:0000256" key="8">
    <source>
        <dbReference type="ARBA" id="ARBA00023136"/>
    </source>
</evidence>
<dbReference type="Gene3D" id="3.40.50.300">
    <property type="entry name" value="P-loop containing nucleotide triphosphate hydrolases"/>
    <property type="match status" value="2"/>
</dbReference>
<comment type="caution">
    <text evidence="14">The sequence shown here is derived from an EMBL/GenBank/DDBJ whole genome shotgun (WGS) entry which is preliminary data.</text>
</comment>
<feature type="transmembrane region" description="Helical" evidence="11">
    <location>
        <begin position="311"/>
        <end position="332"/>
    </location>
</feature>
<feature type="domain" description="ABC transporter" evidence="12">
    <location>
        <begin position="1007"/>
        <end position="1241"/>
    </location>
</feature>
<evidence type="ECO:0000256" key="2">
    <source>
        <dbReference type="ARBA" id="ARBA00022448"/>
    </source>
</evidence>
<dbReference type="GO" id="GO:0140359">
    <property type="term" value="F:ABC-type transporter activity"/>
    <property type="evidence" value="ECO:0007669"/>
    <property type="project" value="InterPro"/>
</dbReference>
<evidence type="ECO:0000259" key="13">
    <source>
        <dbReference type="PROSITE" id="PS50929"/>
    </source>
</evidence>
<evidence type="ECO:0008006" key="16">
    <source>
        <dbReference type="Google" id="ProtNLM"/>
    </source>
</evidence>
<feature type="transmembrane region" description="Helical" evidence="11">
    <location>
        <begin position="683"/>
        <end position="712"/>
    </location>
</feature>
<feature type="transmembrane region" description="Helical" evidence="11">
    <location>
        <begin position="828"/>
        <end position="848"/>
    </location>
</feature>
<keyword evidence="15" id="KW-1185">Reference proteome</keyword>
<feature type="domain" description="ABC transmembrane type-1" evidence="13">
    <location>
        <begin position="50"/>
        <end position="337"/>
    </location>
</feature>
<evidence type="ECO:0000256" key="11">
    <source>
        <dbReference type="SAM" id="Phobius"/>
    </source>
</evidence>